<evidence type="ECO:0000256" key="9">
    <source>
        <dbReference type="SAM" id="Phobius"/>
    </source>
</evidence>
<evidence type="ECO:0000313" key="10">
    <source>
        <dbReference type="Ensembl" id="ENSTGUP00000033437.1"/>
    </source>
</evidence>
<feature type="region of interest" description="Disordered" evidence="8">
    <location>
        <begin position="1"/>
        <end position="32"/>
    </location>
</feature>
<accession>A0A674HCQ2</accession>
<reference evidence="10" key="2">
    <citation type="submission" date="2025-08" db="UniProtKB">
        <authorList>
            <consortium name="Ensembl"/>
        </authorList>
    </citation>
    <scope>IDENTIFICATION</scope>
</reference>
<dbReference type="AlphaFoldDB" id="A0A674HCQ2"/>
<keyword evidence="3 9" id="KW-0812">Transmembrane</keyword>
<dbReference type="Pfam" id="PF13853">
    <property type="entry name" value="7tm_4"/>
    <property type="match status" value="1"/>
</dbReference>
<evidence type="ECO:0000256" key="6">
    <source>
        <dbReference type="ARBA" id="ARBA00023136"/>
    </source>
</evidence>
<dbReference type="Ensembl" id="ENSTGUT00000026358.1">
    <property type="protein sequence ID" value="ENSTGUP00000033437.1"/>
    <property type="gene ID" value="ENSTGUG00000022950.1"/>
</dbReference>
<dbReference type="Gene3D" id="1.20.1070.10">
    <property type="entry name" value="Rhodopsin 7-helix transmembrane proteins"/>
    <property type="match status" value="1"/>
</dbReference>
<evidence type="ECO:0008006" key="12">
    <source>
        <dbReference type="Google" id="ProtNLM"/>
    </source>
</evidence>
<keyword evidence="6 9" id="KW-0472">Membrane</keyword>
<evidence type="ECO:0000256" key="5">
    <source>
        <dbReference type="ARBA" id="ARBA00022989"/>
    </source>
</evidence>
<feature type="transmembrane region" description="Helical" evidence="9">
    <location>
        <begin position="230"/>
        <end position="250"/>
    </location>
</feature>
<evidence type="ECO:0000256" key="8">
    <source>
        <dbReference type="SAM" id="MobiDB-lite"/>
    </source>
</evidence>
<reference evidence="10 11" key="1">
    <citation type="journal article" date="2010" name="Nature">
        <title>The genome of a songbird.</title>
        <authorList>
            <person name="Warren W.C."/>
            <person name="Clayton D.F."/>
            <person name="Ellegren H."/>
            <person name="Arnold A.P."/>
            <person name="Hillier L.W."/>
            <person name="Kunstner A."/>
            <person name="Searle S."/>
            <person name="White S."/>
            <person name="Vilella A.J."/>
            <person name="Fairley S."/>
            <person name="Heger A."/>
            <person name="Kong L."/>
            <person name="Ponting C.P."/>
            <person name="Jarvis E.D."/>
            <person name="Mello C.V."/>
            <person name="Minx P."/>
            <person name="Lovell P."/>
            <person name="Velho T.A."/>
            <person name="Ferris M."/>
            <person name="Balakrishnan C.N."/>
            <person name="Sinha S."/>
            <person name="Blatti C."/>
            <person name="London S.E."/>
            <person name="Li Y."/>
            <person name="Lin Y.C."/>
            <person name="George J."/>
            <person name="Sweedler J."/>
            <person name="Southey B."/>
            <person name="Gunaratne P."/>
            <person name="Watson M."/>
            <person name="Nam K."/>
            <person name="Backstrom N."/>
            <person name="Smeds L."/>
            <person name="Nabholz B."/>
            <person name="Itoh Y."/>
            <person name="Whitney O."/>
            <person name="Pfenning A.R."/>
            <person name="Howard J."/>
            <person name="Volker M."/>
            <person name="Skinner B.M."/>
            <person name="Griffin D.K."/>
            <person name="Ye L."/>
            <person name="McLaren W.M."/>
            <person name="Flicek P."/>
            <person name="Quesada V."/>
            <person name="Velasco G."/>
            <person name="Lopez-Otin C."/>
            <person name="Puente X.S."/>
            <person name="Olender T."/>
            <person name="Lancet D."/>
            <person name="Smit A.F."/>
            <person name="Hubley R."/>
            <person name="Konkel M.K."/>
            <person name="Walker J.A."/>
            <person name="Batzer M.A."/>
            <person name="Gu W."/>
            <person name="Pollock D.D."/>
            <person name="Chen L."/>
            <person name="Cheng Z."/>
            <person name="Eichler E.E."/>
            <person name="Stapley J."/>
            <person name="Slate J."/>
            <person name="Ekblom R."/>
            <person name="Birkhead T."/>
            <person name="Burke T."/>
            <person name="Burt D."/>
            <person name="Scharff C."/>
            <person name="Adam I."/>
            <person name="Richard H."/>
            <person name="Sultan M."/>
            <person name="Soldatov A."/>
            <person name="Lehrach H."/>
            <person name="Edwards S.V."/>
            <person name="Yang S.P."/>
            <person name="Li X."/>
            <person name="Graves T."/>
            <person name="Fulton L."/>
            <person name="Nelson J."/>
            <person name="Chinwalla A."/>
            <person name="Hou S."/>
            <person name="Mardis E.R."/>
            <person name="Wilson R.K."/>
        </authorList>
    </citation>
    <scope>NUCLEOTIDE SEQUENCE [LARGE SCALE GENOMIC DNA]</scope>
</reference>
<keyword evidence="4" id="KW-0552">Olfaction</keyword>
<comment type="subcellular location">
    <subcellularLocation>
        <location evidence="1">Membrane</location>
        <topology evidence="1">Multi-pass membrane protein</topology>
    </subcellularLocation>
</comment>
<sequence length="286" mass="30750">TGAGSVSSHCEHAPVQPEQPDPRHVHPGGHPGHGAAAGLDSIPFCCVYVAALLGSGVLLLTIWMEHSLHTREISFGACLTQMFFLHFTTTAEPKILLAMAFDRFVSICFPLRYGTVLTPSAVARRAGGSAEGFSAHVPLHLPAEAACCSAGTASFIPHTYCEHMGIARLACADISANVWYGLTLPFSVGLLDLALIAISYGFILQALSGLPSCPAHLRLPPLRPQHPPELPILLATLYVLLAPLLSPVVYGMRTQQIRDRALKVQEDLFFIRIHSIEKSPKGVIQK</sequence>
<name>A0A674HCQ2_TAEGU</name>
<proteinExistence type="predicted"/>
<dbReference type="GO" id="GO:0007186">
    <property type="term" value="P:G protein-coupled receptor signaling pathway"/>
    <property type="evidence" value="ECO:0007669"/>
    <property type="project" value="InterPro"/>
</dbReference>
<dbReference type="PANTHER" id="PTHR26450:SF32">
    <property type="entry name" value="OLFACTORY RECEPTOR 52B6"/>
    <property type="match status" value="1"/>
</dbReference>
<feature type="transmembrane region" description="Helical" evidence="9">
    <location>
        <begin position="41"/>
        <end position="63"/>
    </location>
</feature>
<keyword evidence="7" id="KW-0807">Transducer</keyword>
<dbReference type="PRINTS" id="PR00245">
    <property type="entry name" value="OLFACTORYR"/>
</dbReference>
<dbReference type="GO" id="GO:0005886">
    <property type="term" value="C:plasma membrane"/>
    <property type="evidence" value="ECO:0007669"/>
    <property type="project" value="TreeGrafter"/>
</dbReference>
<keyword evidence="2" id="KW-0716">Sensory transduction</keyword>
<evidence type="ECO:0000256" key="1">
    <source>
        <dbReference type="ARBA" id="ARBA00004141"/>
    </source>
</evidence>
<keyword evidence="5 9" id="KW-1133">Transmembrane helix</keyword>
<evidence type="ECO:0000256" key="4">
    <source>
        <dbReference type="ARBA" id="ARBA00022725"/>
    </source>
</evidence>
<keyword evidence="11" id="KW-1185">Reference proteome</keyword>
<dbReference type="InterPro" id="IPR000725">
    <property type="entry name" value="Olfact_rcpt"/>
</dbReference>
<protein>
    <recommendedName>
        <fullName evidence="12">G-protein coupled receptors family 1 profile domain-containing protein</fullName>
    </recommendedName>
</protein>
<dbReference type="InterPro" id="IPR050402">
    <property type="entry name" value="OR51/52/56-like"/>
</dbReference>
<dbReference type="GeneTree" id="ENSGT01090000260043"/>
<evidence type="ECO:0000313" key="11">
    <source>
        <dbReference type="Proteomes" id="UP000007754"/>
    </source>
</evidence>
<evidence type="ECO:0000256" key="2">
    <source>
        <dbReference type="ARBA" id="ARBA00022606"/>
    </source>
</evidence>
<dbReference type="SUPFAM" id="SSF81321">
    <property type="entry name" value="Family A G protein-coupled receptor-like"/>
    <property type="match status" value="1"/>
</dbReference>
<reference evidence="10" key="3">
    <citation type="submission" date="2025-09" db="UniProtKB">
        <authorList>
            <consortium name="Ensembl"/>
        </authorList>
    </citation>
    <scope>IDENTIFICATION</scope>
</reference>
<dbReference type="InParanoid" id="A0A674HCQ2"/>
<dbReference type="Proteomes" id="UP000007754">
    <property type="component" value="Chromosome 1"/>
</dbReference>
<evidence type="ECO:0000256" key="3">
    <source>
        <dbReference type="ARBA" id="ARBA00022692"/>
    </source>
</evidence>
<dbReference type="PANTHER" id="PTHR26450">
    <property type="entry name" value="OLFACTORY RECEPTOR 56B1-RELATED"/>
    <property type="match status" value="1"/>
</dbReference>
<organism evidence="10 11">
    <name type="scientific">Taeniopygia guttata</name>
    <name type="common">Zebra finch</name>
    <name type="synonym">Poephila guttata</name>
    <dbReference type="NCBI Taxonomy" id="59729"/>
    <lineage>
        <taxon>Eukaryota</taxon>
        <taxon>Metazoa</taxon>
        <taxon>Chordata</taxon>
        <taxon>Craniata</taxon>
        <taxon>Vertebrata</taxon>
        <taxon>Euteleostomi</taxon>
        <taxon>Archelosauria</taxon>
        <taxon>Archosauria</taxon>
        <taxon>Dinosauria</taxon>
        <taxon>Saurischia</taxon>
        <taxon>Theropoda</taxon>
        <taxon>Coelurosauria</taxon>
        <taxon>Aves</taxon>
        <taxon>Neognathae</taxon>
        <taxon>Neoaves</taxon>
        <taxon>Telluraves</taxon>
        <taxon>Australaves</taxon>
        <taxon>Passeriformes</taxon>
        <taxon>Passeroidea</taxon>
        <taxon>Estrildidae</taxon>
        <taxon>Estrildinae</taxon>
        <taxon>Taeniopygia</taxon>
    </lineage>
</organism>
<evidence type="ECO:0000256" key="7">
    <source>
        <dbReference type="ARBA" id="ARBA00023224"/>
    </source>
</evidence>
<dbReference type="GO" id="GO:0004984">
    <property type="term" value="F:olfactory receptor activity"/>
    <property type="evidence" value="ECO:0007669"/>
    <property type="project" value="InterPro"/>
</dbReference>